<reference evidence="3" key="1">
    <citation type="submission" date="2024-05" db="EMBL/GenBank/DDBJ databases">
        <title>Isolation and characterization of Sporomusa carbonis sp. nov., a carboxydotrophic hydrogenogen in the genus of Sporomusa isolated from a charcoal burning pile.</title>
        <authorList>
            <person name="Boeer T."/>
            <person name="Rosenbaum F."/>
            <person name="Eysell L."/>
            <person name="Mueller V."/>
            <person name="Daniel R."/>
            <person name="Poehlein A."/>
        </authorList>
    </citation>
    <scope>NUCLEOTIDE SEQUENCE [LARGE SCALE GENOMIC DNA]</scope>
    <source>
        <strain evidence="3">DSM 10669</strain>
    </source>
</reference>
<feature type="domain" description="Initiator Rep protein WH1" evidence="2">
    <location>
        <begin position="30"/>
        <end position="177"/>
    </location>
</feature>
<evidence type="ECO:0000259" key="2">
    <source>
        <dbReference type="Pfam" id="PF01051"/>
    </source>
</evidence>
<dbReference type="Pfam" id="PF01051">
    <property type="entry name" value="Rep3_N"/>
    <property type="match status" value="1"/>
</dbReference>
<dbReference type="InterPro" id="IPR000525">
    <property type="entry name" value="Initiator_Rep_WH1"/>
</dbReference>
<evidence type="ECO:0000256" key="1">
    <source>
        <dbReference type="ARBA" id="ARBA00038283"/>
    </source>
</evidence>
<dbReference type="SUPFAM" id="SSF46785">
    <property type="entry name" value="Winged helix' DNA-binding domain"/>
    <property type="match status" value="2"/>
</dbReference>
<dbReference type="InterPro" id="IPR036388">
    <property type="entry name" value="WH-like_DNA-bd_sf"/>
</dbReference>
<dbReference type="Pfam" id="PF21205">
    <property type="entry name" value="Rep3_C"/>
    <property type="match status" value="1"/>
</dbReference>
<dbReference type="Proteomes" id="UP000216752">
    <property type="component" value="Chromosome"/>
</dbReference>
<dbReference type="RefSeq" id="WP_094606941.1">
    <property type="nucleotide sequence ID" value="NZ_CP155573.1"/>
</dbReference>
<protein>
    <recommendedName>
        <fullName evidence="2">Initiator Rep protein WH1 domain-containing protein</fullName>
    </recommendedName>
</protein>
<keyword evidence="4" id="KW-1185">Reference proteome</keyword>
<name>A0ABZ3ISA0_9FIRM</name>
<evidence type="ECO:0000313" key="4">
    <source>
        <dbReference type="Proteomes" id="UP000216752"/>
    </source>
</evidence>
<dbReference type="Gene3D" id="1.10.10.10">
    <property type="entry name" value="Winged helix-like DNA-binding domain superfamily/Winged helix DNA-binding domain"/>
    <property type="match status" value="2"/>
</dbReference>
<dbReference type="InterPro" id="IPR036390">
    <property type="entry name" value="WH_DNA-bd_sf"/>
</dbReference>
<dbReference type="EMBL" id="CP155573">
    <property type="protein sequence ID" value="XFO68567.1"/>
    <property type="molecule type" value="Genomic_DNA"/>
</dbReference>
<comment type="similarity">
    <text evidence="1">Belongs to the initiator RepB protein family.</text>
</comment>
<sequence length="276" mass="31708">MDIHLQEVSAAFDSEKFIAAALQPDGLITKPNQAISVGNVIGRRDPLTELQQKILSAVISLLKTSKVVESTRTVCGMPISDFLKICDSKQERLYAFLVSELEKVSQKGVWLYEKNNQSLIRTQWFQAIEYTEKEIVFQFTDKICQLIATMDPNDVECQLIKGIQYRGKHTLAVFDLIWSSKATGITEYSIPELMQQLSLEHTRYSYGQLKLRVLEPSLQEIYDWDNAIFVRFGPTFSGRRVEGIWFEVIVGDEARAMREKEPDFKFALPEQKLNRD</sequence>
<accession>A0ABZ3ISA0</accession>
<organism evidence="3 4">
    <name type="scientific">Sporomusa silvacetica DSM 10669</name>
    <dbReference type="NCBI Taxonomy" id="1123289"/>
    <lineage>
        <taxon>Bacteria</taxon>
        <taxon>Bacillati</taxon>
        <taxon>Bacillota</taxon>
        <taxon>Negativicutes</taxon>
        <taxon>Selenomonadales</taxon>
        <taxon>Sporomusaceae</taxon>
        <taxon>Sporomusa</taxon>
    </lineage>
</organism>
<gene>
    <name evidence="3" type="ORF">SPSIL_047900</name>
</gene>
<proteinExistence type="inferred from homology"/>
<evidence type="ECO:0000313" key="3">
    <source>
        <dbReference type="EMBL" id="XFO68567.1"/>
    </source>
</evidence>